<protein>
    <submittedName>
        <fullName evidence="1">Uncharacterized protein</fullName>
    </submittedName>
</protein>
<sequence>MKTQRGFYQLPGESLPEECSMISRVIFELSWEYRLKRNYLSNGKILALANINTKSQVFETTHANIRRRHPSTEMTWLYFS</sequence>
<dbReference type="AlphaFoldDB" id="A0AA39FXI7"/>
<reference evidence="1" key="1">
    <citation type="journal article" date="2023" name="bioRxiv">
        <title>Scaffold-level genome assemblies of two parasitoid biocontrol wasps reveal the parthenogenesis mechanism and an associated novel virus.</title>
        <authorList>
            <person name="Inwood S."/>
            <person name="Skelly J."/>
            <person name="Guhlin J."/>
            <person name="Harrop T."/>
            <person name="Goldson S."/>
            <person name="Dearden P."/>
        </authorList>
    </citation>
    <scope>NUCLEOTIDE SEQUENCE</scope>
    <source>
        <strain evidence="1">Irish</strain>
        <tissue evidence="1">Whole body</tissue>
    </source>
</reference>
<keyword evidence="2" id="KW-1185">Reference proteome</keyword>
<evidence type="ECO:0000313" key="1">
    <source>
        <dbReference type="EMBL" id="KAK0177441.1"/>
    </source>
</evidence>
<reference evidence="1" key="2">
    <citation type="submission" date="2023-03" db="EMBL/GenBank/DDBJ databases">
        <authorList>
            <person name="Inwood S.N."/>
            <person name="Skelly J.G."/>
            <person name="Guhlin J."/>
            <person name="Harrop T.W.R."/>
            <person name="Goldson S.G."/>
            <person name="Dearden P.K."/>
        </authorList>
    </citation>
    <scope>NUCLEOTIDE SEQUENCE</scope>
    <source>
        <strain evidence="1">Irish</strain>
        <tissue evidence="1">Whole body</tissue>
    </source>
</reference>
<comment type="caution">
    <text evidence="1">The sequence shown here is derived from an EMBL/GenBank/DDBJ whole genome shotgun (WGS) entry which is preliminary data.</text>
</comment>
<name>A0AA39FXI7_9HYME</name>
<organism evidence="1 2">
    <name type="scientific">Microctonus aethiopoides</name>
    <dbReference type="NCBI Taxonomy" id="144406"/>
    <lineage>
        <taxon>Eukaryota</taxon>
        <taxon>Metazoa</taxon>
        <taxon>Ecdysozoa</taxon>
        <taxon>Arthropoda</taxon>
        <taxon>Hexapoda</taxon>
        <taxon>Insecta</taxon>
        <taxon>Pterygota</taxon>
        <taxon>Neoptera</taxon>
        <taxon>Endopterygota</taxon>
        <taxon>Hymenoptera</taxon>
        <taxon>Apocrita</taxon>
        <taxon>Ichneumonoidea</taxon>
        <taxon>Braconidae</taxon>
        <taxon>Euphorinae</taxon>
        <taxon>Microctonus</taxon>
    </lineage>
</organism>
<accession>A0AA39FXI7</accession>
<dbReference type="Proteomes" id="UP001168990">
    <property type="component" value="Unassembled WGS sequence"/>
</dbReference>
<evidence type="ECO:0000313" key="2">
    <source>
        <dbReference type="Proteomes" id="UP001168990"/>
    </source>
</evidence>
<proteinExistence type="predicted"/>
<gene>
    <name evidence="1" type="ORF">PV328_001493</name>
</gene>
<dbReference type="EMBL" id="JAQQBS010000001">
    <property type="protein sequence ID" value="KAK0177441.1"/>
    <property type="molecule type" value="Genomic_DNA"/>
</dbReference>